<dbReference type="EMBL" id="OOIN01000013">
    <property type="protein sequence ID" value="SPO26166.1"/>
    <property type="molecule type" value="Genomic_DNA"/>
</dbReference>
<accession>A0A5C3E9C7</accession>
<dbReference type="AlphaFoldDB" id="A0A5C3E9C7"/>
<organism evidence="2 3">
    <name type="scientific">Ustilago trichophora</name>
    <dbReference type="NCBI Taxonomy" id="86804"/>
    <lineage>
        <taxon>Eukaryota</taxon>
        <taxon>Fungi</taxon>
        <taxon>Dikarya</taxon>
        <taxon>Basidiomycota</taxon>
        <taxon>Ustilaginomycotina</taxon>
        <taxon>Ustilaginomycetes</taxon>
        <taxon>Ustilaginales</taxon>
        <taxon>Ustilaginaceae</taxon>
        <taxon>Ustilago</taxon>
    </lineage>
</organism>
<dbReference type="Proteomes" id="UP000324022">
    <property type="component" value="Unassembled WGS sequence"/>
</dbReference>
<feature type="region of interest" description="Disordered" evidence="1">
    <location>
        <begin position="409"/>
        <end position="448"/>
    </location>
</feature>
<evidence type="ECO:0008006" key="4">
    <source>
        <dbReference type="Google" id="ProtNLM"/>
    </source>
</evidence>
<dbReference type="InterPro" id="IPR018101">
    <property type="entry name" value="Transl_elong_Ts_CS"/>
</dbReference>
<dbReference type="SUPFAM" id="SSF54713">
    <property type="entry name" value="Elongation factor Ts (EF-Ts), dimerisation domain"/>
    <property type="match status" value="1"/>
</dbReference>
<evidence type="ECO:0000256" key="1">
    <source>
        <dbReference type="SAM" id="MobiDB-lite"/>
    </source>
</evidence>
<evidence type="ECO:0000313" key="2">
    <source>
        <dbReference type="EMBL" id="SPO26166.1"/>
    </source>
</evidence>
<dbReference type="OrthoDB" id="277235at2759"/>
<sequence length="448" mass="48001">MLPLVLFTDLGRISILYTSPSAAIVMISSSATVLRSMRIARLHPPPISSSQHAFARTFSRSALVAAEPKKPSIKPLPSSANCPRNQHDQGQGALLPRVLPLHPIKTRSHSLWNGSKQIAKSRRQEGDKVAGRQAREGVVAVTVLSDGLPSSVELKGSSRTRQRCRYRATSAAAGGIVEVNCETDFVAKNEFSPARQDIVHTVALFPTLASETKSHQGGFVAVPVEELLAFPLLPSSPEAQGSSVAPKTVGSPSSTLFHVSVKRSRCSSSCYPSTFRSFARGCSQVRDGHCQGGSIVDLASAFAMVDRPVSLLPRTNKPGYVSPAAKSLAPHDPFRQPQAARRTCFHDGSIQTNIRALTRSLARQVAGMETKSINTSSSATPQQQQQQRIAVRGQHCLYQQPFMMLLPAAAPSPESNSQSSRCPLVLGNHNKLDGNNNVSRSSTCTAGS</sequence>
<feature type="region of interest" description="Disordered" evidence="1">
    <location>
        <begin position="69"/>
        <end position="89"/>
    </location>
</feature>
<dbReference type="InterPro" id="IPR036402">
    <property type="entry name" value="EF-Ts_dimer_sf"/>
</dbReference>
<evidence type="ECO:0000313" key="3">
    <source>
        <dbReference type="Proteomes" id="UP000324022"/>
    </source>
</evidence>
<reference evidence="2 3" key="1">
    <citation type="submission" date="2018-03" db="EMBL/GenBank/DDBJ databases">
        <authorList>
            <person name="Guldener U."/>
        </authorList>
    </citation>
    <scope>NUCLEOTIDE SEQUENCE [LARGE SCALE GENOMIC DNA]</scope>
    <source>
        <strain evidence="2 3">NBRC100155</strain>
    </source>
</reference>
<proteinExistence type="predicted"/>
<gene>
    <name evidence="2" type="ORF">UTRI_02442</name>
</gene>
<protein>
    <recommendedName>
        <fullName evidence="4">Translation elongation factor EFTs/EF1B dimerisation domain-containing protein</fullName>
    </recommendedName>
</protein>
<keyword evidence="3" id="KW-1185">Reference proteome</keyword>
<dbReference type="GO" id="GO:0003746">
    <property type="term" value="F:translation elongation factor activity"/>
    <property type="evidence" value="ECO:0007669"/>
    <property type="project" value="InterPro"/>
</dbReference>
<dbReference type="PROSITE" id="PS01127">
    <property type="entry name" value="EF_TS_2"/>
    <property type="match status" value="1"/>
</dbReference>
<name>A0A5C3E9C7_9BASI</name>
<dbReference type="Gene3D" id="3.30.479.20">
    <property type="entry name" value="Elongation factor Ts, dimerisation domain"/>
    <property type="match status" value="1"/>
</dbReference>
<feature type="compositionally biased region" description="Polar residues" evidence="1">
    <location>
        <begin position="433"/>
        <end position="448"/>
    </location>
</feature>